<sequence length="178" mass="20267">MGVEIDCMIQFRGITLDLSVDGEDQVQWVLAWLANGFRVEGAECRVRLMFYESEMDPVRLAAVRPSIVVKHLSISACMRNHLREYLFTAMTQPPDPPASSWLLARMESLSVEFKAIESQKELISMLRSRYEGTTQSAETDLRCPMNLRSVELRGQPRTEGLVEEIRGILGEVDVFWAN</sequence>
<reference evidence="1 2" key="1">
    <citation type="submission" date="2014-04" db="EMBL/GenBank/DDBJ databases">
        <authorList>
            <consortium name="DOE Joint Genome Institute"/>
            <person name="Kuo A."/>
            <person name="Girlanda M."/>
            <person name="Perotto S."/>
            <person name="Kohler A."/>
            <person name="Nagy L.G."/>
            <person name="Floudas D."/>
            <person name="Copeland A."/>
            <person name="Barry K.W."/>
            <person name="Cichocki N."/>
            <person name="Veneault-Fourrey C."/>
            <person name="LaButti K."/>
            <person name="Lindquist E.A."/>
            <person name="Lipzen A."/>
            <person name="Lundell T."/>
            <person name="Morin E."/>
            <person name="Murat C."/>
            <person name="Sun H."/>
            <person name="Tunlid A."/>
            <person name="Henrissat B."/>
            <person name="Grigoriev I.V."/>
            <person name="Hibbett D.S."/>
            <person name="Martin F."/>
            <person name="Nordberg H.P."/>
            <person name="Cantor M.N."/>
            <person name="Hua S.X."/>
        </authorList>
    </citation>
    <scope>NUCLEOTIDE SEQUENCE [LARGE SCALE GENOMIC DNA]</scope>
    <source>
        <strain evidence="1 2">MUT 4182</strain>
    </source>
</reference>
<evidence type="ECO:0000313" key="1">
    <source>
        <dbReference type="EMBL" id="KIO33160.1"/>
    </source>
</evidence>
<accession>A0A0C3QKR5</accession>
<dbReference type="AlphaFoldDB" id="A0A0C3QKR5"/>
<reference evidence="2" key="2">
    <citation type="submission" date="2015-01" db="EMBL/GenBank/DDBJ databases">
        <title>Evolutionary Origins and Diversification of the Mycorrhizal Mutualists.</title>
        <authorList>
            <consortium name="DOE Joint Genome Institute"/>
            <consortium name="Mycorrhizal Genomics Consortium"/>
            <person name="Kohler A."/>
            <person name="Kuo A."/>
            <person name="Nagy L.G."/>
            <person name="Floudas D."/>
            <person name="Copeland A."/>
            <person name="Barry K.W."/>
            <person name="Cichocki N."/>
            <person name="Veneault-Fourrey C."/>
            <person name="LaButti K."/>
            <person name="Lindquist E.A."/>
            <person name="Lipzen A."/>
            <person name="Lundell T."/>
            <person name="Morin E."/>
            <person name="Murat C."/>
            <person name="Riley R."/>
            <person name="Ohm R."/>
            <person name="Sun H."/>
            <person name="Tunlid A."/>
            <person name="Henrissat B."/>
            <person name="Grigoriev I.V."/>
            <person name="Hibbett D.S."/>
            <person name="Martin F."/>
        </authorList>
    </citation>
    <scope>NUCLEOTIDE SEQUENCE [LARGE SCALE GENOMIC DNA]</scope>
    <source>
        <strain evidence="2">MUT 4182</strain>
    </source>
</reference>
<dbReference type="Proteomes" id="UP000054248">
    <property type="component" value="Unassembled WGS sequence"/>
</dbReference>
<keyword evidence="2" id="KW-1185">Reference proteome</keyword>
<protein>
    <submittedName>
        <fullName evidence="1">Uncharacterized protein</fullName>
    </submittedName>
</protein>
<gene>
    <name evidence="1" type="ORF">M407DRAFT_241168</name>
</gene>
<dbReference type="HOGENOM" id="CLU_100713_0_0_1"/>
<organism evidence="1 2">
    <name type="scientific">Tulasnella calospora MUT 4182</name>
    <dbReference type="NCBI Taxonomy" id="1051891"/>
    <lineage>
        <taxon>Eukaryota</taxon>
        <taxon>Fungi</taxon>
        <taxon>Dikarya</taxon>
        <taxon>Basidiomycota</taxon>
        <taxon>Agaricomycotina</taxon>
        <taxon>Agaricomycetes</taxon>
        <taxon>Cantharellales</taxon>
        <taxon>Tulasnellaceae</taxon>
        <taxon>Tulasnella</taxon>
    </lineage>
</organism>
<name>A0A0C3QKR5_9AGAM</name>
<evidence type="ECO:0000313" key="2">
    <source>
        <dbReference type="Proteomes" id="UP000054248"/>
    </source>
</evidence>
<proteinExistence type="predicted"/>
<dbReference type="EMBL" id="KN822950">
    <property type="protein sequence ID" value="KIO33160.1"/>
    <property type="molecule type" value="Genomic_DNA"/>
</dbReference>